<keyword evidence="2" id="KW-1185">Reference proteome</keyword>
<protein>
    <submittedName>
        <fullName evidence="1">Uncharacterized protein</fullName>
    </submittedName>
</protein>
<gene>
    <name evidence="1" type="ORF">H4Q32_002120</name>
</gene>
<comment type="caution">
    <text evidence="1">The sequence shown here is derived from an EMBL/GenBank/DDBJ whole genome shotgun (WGS) entry which is preliminary data.</text>
</comment>
<proteinExistence type="predicted"/>
<evidence type="ECO:0000313" key="2">
    <source>
        <dbReference type="Proteomes" id="UP000830375"/>
    </source>
</evidence>
<accession>A0ABQ8MMD3</accession>
<dbReference type="EMBL" id="JACTAM010000005">
    <property type="protein sequence ID" value="KAI2664007.1"/>
    <property type="molecule type" value="Genomic_DNA"/>
</dbReference>
<organism evidence="1 2">
    <name type="scientific">Labeo rohita</name>
    <name type="common">Indian major carp</name>
    <name type="synonym">Cyprinus rohita</name>
    <dbReference type="NCBI Taxonomy" id="84645"/>
    <lineage>
        <taxon>Eukaryota</taxon>
        <taxon>Metazoa</taxon>
        <taxon>Chordata</taxon>
        <taxon>Craniata</taxon>
        <taxon>Vertebrata</taxon>
        <taxon>Euteleostomi</taxon>
        <taxon>Actinopterygii</taxon>
        <taxon>Neopterygii</taxon>
        <taxon>Teleostei</taxon>
        <taxon>Ostariophysi</taxon>
        <taxon>Cypriniformes</taxon>
        <taxon>Cyprinidae</taxon>
        <taxon>Labeoninae</taxon>
        <taxon>Labeonini</taxon>
        <taxon>Labeo</taxon>
    </lineage>
</organism>
<evidence type="ECO:0000313" key="1">
    <source>
        <dbReference type="EMBL" id="KAI2664007.1"/>
    </source>
</evidence>
<sequence>MTSKIEEFVTAPSEDLLNNFTKDQLIELAGHYEINLVSQDKRLKDNVKLLIKTELTEGGILASQPSENLSNLVDATSTMSHLTFEQQKQLLLIQNEMKEKMLEVRSRVEMSKLQFQQQQLDVERYRLDLIKEGKLFLSGGVEHSGERSMASTATGHWKNECPSLKVKDVAKTKSKSLPSVKPVAFVVTTSEVDNIQKSCSSVGSAFSPFVTDGSVRLVTSTEAVSVKVLRDTGSAETFVLESVLAFSNDSYTGNNVLIRGIGLNVISVPIHKIVLHPDLIQGEVEVAVRSCLPVEV</sequence>
<reference evidence="1 2" key="1">
    <citation type="submission" date="2022-01" db="EMBL/GenBank/DDBJ databases">
        <title>A high-quality chromosome-level genome assembly of rohu carp, Labeo rohita.</title>
        <authorList>
            <person name="Arick M.A. II"/>
            <person name="Hsu C.-Y."/>
            <person name="Magbanua Z."/>
            <person name="Pechanova O."/>
            <person name="Grover C."/>
            <person name="Miller E."/>
            <person name="Thrash A."/>
            <person name="Ezzel L."/>
            <person name="Alam S."/>
            <person name="Benzie J."/>
            <person name="Hamilton M."/>
            <person name="Karsi A."/>
            <person name="Lawrence M.L."/>
            <person name="Peterson D.G."/>
        </authorList>
    </citation>
    <scope>NUCLEOTIDE SEQUENCE [LARGE SCALE GENOMIC DNA]</scope>
    <source>
        <strain evidence="2">BAU-BD-2019</strain>
        <tissue evidence="1">Blood</tissue>
    </source>
</reference>
<dbReference type="Proteomes" id="UP000830375">
    <property type="component" value="Unassembled WGS sequence"/>
</dbReference>
<name>A0ABQ8MMD3_LABRO</name>